<evidence type="ECO:0000256" key="12">
    <source>
        <dbReference type="SAM" id="MobiDB-lite"/>
    </source>
</evidence>
<accession>A0A9W7G6V0</accession>
<dbReference type="Gene3D" id="1.10.418.50">
    <property type="entry name" value="Microtubule-binding protein MIP-T3"/>
    <property type="match status" value="1"/>
</dbReference>
<feature type="region of interest" description="Disordered" evidence="12">
    <location>
        <begin position="1367"/>
        <end position="1552"/>
    </location>
</feature>
<dbReference type="SUPFAM" id="SSF52540">
    <property type="entry name" value="P-loop containing nucleoside triphosphate hydrolases"/>
    <property type="match status" value="1"/>
</dbReference>
<dbReference type="InterPro" id="IPR036961">
    <property type="entry name" value="Kinesin_motor_dom_sf"/>
</dbReference>
<dbReference type="PANTHER" id="PTHR47968:SF75">
    <property type="entry name" value="CENTROMERE-ASSOCIATED PROTEIN E"/>
    <property type="match status" value="1"/>
</dbReference>
<keyword evidence="3" id="KW-0493">Microtubule</keyword>
<comment type="similarity">
    <text evidence="9">Belongs to the TRAFAC class myosin-kinesin ATPase superfamily. Kinesin family. KIN-5/BimC subfamily.</text>
</comment>
<comment type="subcellular location">
    <subcellularLocation>
        <location evidence="1">Cytoplasm</location>
        <location evidence="1">Cytoskeleton</location>
    </subcellularLocation>
</comment>
<feature type="compositionally biased region" description="Basic and acidic residues" evidence="12">
    <location>
        <begin position="613"/>
        <end position="624"/>
    </location>
</feature>
<protein>
    <recommendedName>
        <fullName evidence="17">Kinesin motor domain-containing protein</fullName>
    </recommendedName>
</protein>
<keyword evidence="6 11" id="KW-0175">Coiled coil</keyword>
<dbReference type="PROSITE" id="PS50067">
    <property type="entry name" value="KINESIN_MOTOR_2"/>
    <property type="match status" value="1"/>
</dbReference>
<evidence type="ECO:0000259" key="13">
    <source>
        <dbReference type="PROSITE" id="PS50022"/>
    </source>
</evidence>
<dbReference type="Gene3D" id="3.40.850.10">
    <property type="entry name" value="Kinesin motor domain"/>
    <property type="match status" value="1"/>
</dbReference>
<evidence type="ECO:0000256" key="3">
    <source>
        <dbReference type="ARBA" id="ARBA00022701"/>
    </source>
</evidence>
<comment type="caution">
    <text evidence="15">The sequence shown here is derived from an EMBL/GenBank/DDBJ whole genome shotgun (WGS) entry which is preliminary data.</text>
</comment>
<evidence type="ECO:0000256" key="9">
    <source>
        <dbReference type="ARBA" id="ARBA00034704"/>
    </source>
</evidence>
<keyword evidence="16" id="KW-1185">Reference proteome</keyword>
<evidence type="ECO:0000256" key="5">
    <source>
        <dbReference type="ARBA" id="ARBA00022840"/>
    </source>
</evidence>
<feature type="domain" description="F5/8 type C" evidence="13">
    <location>
        <begin position="739"/>
        <end position="808"/>
    </location>
</feature>
<feature type="coiled-coil region" evidence="11">
    <location>
        <begin position="1154"/>
        <end position="1321"/>
    </location>
</feature>
<dbReference type="GO" id="GO:0007010">
    <property type="term" value="P:cytoskeleton organization"/>
    <property type="evidence" value="ECO:0007669"/>
    <property type="project" value="UniProtKB-ARBA"/>
</dbReference>
<evidence type="ECO:0008006" key="17">
    <source>
        <dbReference type="Google" id="ProtNLM"/>
    </source>
</evidence>
<dbReference type="InterPro" id="IPR001752">
    <property type="entry name" value="Kinesin_motor_dom"/>
</dbReference>
<dbReference type="InterPro" id="IPR040468">
    <property type="entry name" value="TRAF3IP1_N"/>
</dbReference>
<keyword evidence="2" id="KW-0963">Cytoplasm</keyword>
<gene>
    <name evidence="15" type="ORF">TrCOL_g4694</name>
</gene>
<evidence type="ECO:0000313" key="16">
    <source>
        <dbReference type="Proteomes" id="UP001165065"/>
    </source>
</evidence>
<dbReference type="Pfam" id="PF10243">
    <property type="entry name" value="MIP-T3"/>
    <property type="match status" value="1"/>
</dbReference>
<evidence type="ECO:0000256" key="4">
    <source>
        <dbReference type="ARBA" id="ARBA00022741"/>
    </source>
</evidence>
<dbReference type="PRINTS" id="PR00380">
    <property type="entry name" value="KINESINHEAVY"/>
</dbReference>
<keyword evidence="7 10" id="KW-0505">Motor protein</keyword>
<evidence type="ECO:0000256" key="10">
    <source>
        <dbReference type="PROSITE-ProRule" id="PRU00283"/>
    </source>
</evidence>
<evidence type="ECO:0000259" key="14">
    <source>
        <dbReference type="PROSITE" id="PS50067"/>
    </source>
</evidence>
<dbReference type="GO" id="GO:0008017">
    <property type="term" value="F:microtubule binding"/>
    <property type="evidence" value="ECO:0007669"/>
    <property type="project" value="InterPro"/>
</dbReference>
<dbReference type="InterPro" id="IPR042576">
    <property type="entry name" value="TRAF3IP1_N_sf"/>
</dbReference>
<name>A0A9W7G6V0_9STRA</name>
<feature type="domain" description="F5/8 type C" evidence="13">
    <location>
        <begin position="1029"/>
        <end position="1093"/>
    </location>
</feature>
<dbReference type="Pfam" id="PF00225">
    <property type="entry name" value="Kinesin"/>
    <property type="match status" value="1"/>
</dbReference>
<feature type="coiled-coil region" evidence="11">
    <location>
        <begin position="349"/>
        <end position="376"/>
    </location>
</feature>
<dbReference type="Gene3D" id="2.60.120.260">
    <property type="entry name" value="Galactose-binding domain-like"/>
    <property type="match status" value="2"/>
</dbReference>
<evidence type="ECO:0000256" key="7">
    <source>
        <dbReference type="ARBA" id="ARBA00023175"/>
    </source>
</evidence>
<dbReference type="PROSITE" id="PS00411">
    <property type="entry name" value="KINESIN_MOTOR_1"/>
    <property type="match status" value="1"/>
</dbReference>
<dbReference type="SUPFAM" id="SSF49785">
    <property type="entry name" value="Galactose-binding domain-like"/>
    <property type="match status" value="2"/>
</dbReference>
<dbReference type="GO" id="GO:0005874">
    <property type="term" value="C:microtubule"/>
    <property type="evidence" value="ECO:0007669"/>
    <property type="project" value="UniProtKB-KW"/>
</dbReference>
<feature type="region of interest" description="Disordered" evidence="12">
    <location>
        <begin position="594"/>
        <end position="624"/>
    </location>
</feature>
<keyword evidence="5 10" id="KW-0067">ATP-binding</keyword>
<evidence type="ECO:0000256" key="11">
    <source>
        <dbReference type="SAM" id="Coils"/>
    </source>
</evidence>
<proteinExistence type="inferred from homology"/>
<dbReference type="EMBL" id="BRYA01000080">
    <property type="protein sequence ID" value="GMI38061.1"/>
    <property type="molecule type" value="Genomic_DNA"/>
</dbReference>
<dbReference type="InterPro" id="IPR008979">
    <property type="entry name" value="Galactose-bd-like_sf"/>
</dbReference>
<evidence type="ECO:0000256" key="2">
    <source>
        <dbReference type="ARBA" id="ARBA00022490"/>
    </source>
</evidence>
<keyword evidence="8" id="KW-0206">Cytoskeleton</keyword>
<dbReference type="GO" id="GO:0007018">
    <property type="term" value="P:microtubule-based movement"/>
    <property type="evidence" value="ECO:0007669"/>
    <property type="project" value="InterPro"/>
</dbReference>
<feature type="domain" description="Kinesin motor" evidence="14">
    <location>
        <begin position="8"/>
        <end position="343"/>
    </location>
</feature>
<dbReference type="CDD" id="cd00106">
    <property type="entry name" value="KISc"/>
    <property type="match status" value="1"/>
</dbReference>
<dbReference type="GO" id="GO:0005524">
    <property type="term" value="F:ATP binding"/>
    <property type="evidence" value="ECO:0007669"/>
    <property type="project" value="UniProtKB-UniRule"/>
</dbReference>
<evidence type="ECO:0000256" key="1">
    <source>
        <dbReference type="ARBA" id="ARBA00004245"/>
    </source>
</evidence>
<dbReference type="Pfam" id="PF00754">
    <property type="entry name" value="F5_F8_type_C"/>
    <property type="match status" value="1"/>
</dbReference>
<dbReference type="FunFam" id="3.40.850.10:FF:000019">
    <property type="entry name" value="Kinesin-like protein KIN-5D"/>
    <property type="match status" value="1"/>
</dbReference>
<dbReference type="GO" id="GO:0003777">
    <property type="term" value="F:microtubule motor activity"/>
    <property type="evidence" value="ECO:0007669"/>
    <property type="project" value="InterPro"/>
</dbReference>
<dbReference type="InterPro" id="IPR027640">
    <property type="entry name" value="Kinesin-like_fam"/>
</dbReference>
<keyword evidence="4 10" id="KW-0547">Nucleotide-binding</keyword>
<dbReference type="OrthoDB" id="3176171at2759"/>
<organism evidence="15 16">
    <name type="scientific">Triparma columacea</name>
    <dbReference type="NCBI Taxonomy" id="722753"/>
    <lineage>
        <taxon>Eukaryota</taxon>
        <taxon>Sar</taxon>
        <taxon>Stramenopiles</taxon>
        <taxon>Ochrophyta</taxon>
        <taxon>Bolidophyceae</taxon>
        <taxon>Parmales</taxon>
        <taxon>Triparmaceae</taxon>
        <taxon>Triparma</taxon>
    </lineage>
</organism>
<sequence length="1552" mass="169606">MGEESTQNIRVAVRCRPLSKKELGNNEKSIFSINSGNVELKNPADGTVQKYNFDGIFPPGCAQSEIWDWLGQPLLDKCIEGFNGTVFAYGQTGSGKTWSMQGVPADDELRGLIPRFTINLFNRIEEEKAKDENKMFLITCSYFEIYNEVISDLLDASKKKKSSGLDVKEHPVLGVYVKGLQEIVTDNSEKMQKLIDQGMGNRHVAATQMNAESSRSHSVFTIKIHQKDKTDDSKSIFAKVNLVDLAGSERAKSTGASGATLKEGANINKSLSALGNVINALVESAKGKKNVFVPYRNSKLTRVLQESLGGNSLTAMLAALSPAAVNHDETLSTLKYAARAKSIKLSAKKNEEASQISKLEDEIAMLKKKLAEQAGDAAASGGAALDVFAAGGDPEQEARYKNQLKELEDAMKDTWEQKNKVSQQNEEERKSLIKEQEAALQRAAEEREKRWQMLEEKNDVELSVRNACDTAQNLPSSEWMTKVRHMLALEQETKEEMTVTTVYRNAFTTDPTLLSIVRGDSTVPIVVSPGKDAVSTLTMSSTNTAMNAAAIKQALSKLHHLQSTSSSLMTAQNELVSFTAEFVREVRAACEKWEQAPEAEEVPDDGTQTNEENIQKKKAAAEDAQLREDTARGLRMVLRQLNKKRAEMSEVICDEREKLFAIGSLAKDLFSVMEIEIDKTEGRKGEEEVDMSDIEAQLSWLTAAKDDLGKFLDENLKTIGSTPAAEQSIVEDEITDSDVKAAKPLGVSTGRILNKQMTSSNSSASASSARLNISSKDGGWIGSGAAGDFLQIDLKRKAIITSISTQGRYIPAQKPQGKVMVTKTIKKKMKRKKEAPAAAPPAADPTPADNTPASLNNIDISGVNEDMVQTKEMLAEIIAWPTLLKSTPPEKLLGRPPVRFLFDLISLIRTTTGFGEGENWSSAEWGGLKSKGDKIAFMDSVIKSAVEASAYEGEAPAKGSDILRGIESGNTNKMLQVLGLAAKGKGSAGGATKTGVASPPAEEYEEYEIEETITVEEDAPPAEDTPPQFTKKLTLSTSNDGTTWTDFPDVFSGENKVTTSALSKPIPSARYIRFVPVEWDGAFQTLRVEIGGLFKDEQGAMSSPRVSDRSALAEKDFIENVNSLLSLIQSSLTALMKKAERNEAEDSLKVQKRGTALANQKEALEEELHKTEDEKNQLANQVAELLEKMNELQLSNVKLQAQKEKDEMTIEKLTATNKTNEDAMKEKEQAWVKLVEEKEKATEEANDAKSQLEVVTDERNIAREKEEQLFEKLADTNLELEAIQESYVYMTEKSNDYQDDIMDLQEQLEGYKEMVKKQVQAPIAIKTVAAPPVEREKVVIPEPLDISSALNRGSNHTGAAVVTATADEAPAGDQNPETDGSPAKSLTDLDDAPPLSIPQNDDLLETSADLNPFAEEANKENDNREKEKNKLTKQQEEILAERKKIKEQMAANKAGGAGGFKKISEVKMPSLGGGGGAVSMPSLGGNGGRRGRHDSYEDDDSYVNYDDDYDDDFEDDFDSAYSNNKRGGGSARPKSANRGGMRARGGGGFTGL</sequence>
<evidence type="ECO:0000256" key="6">
    <source>
        <dbReference type="ARBA" id="ARBA00023054"/>
    </source>
</evidence>
<evidence type="ECO:0000256" key="8">
    <source>
        <dbReference type="ARBA" id="ARBA00023212"/>
    </source>
</evidence>
<reference evidence="16" key="1">
    <citation type="journal article" date="2023" name="Commun. Biol.">
        <title>Genome analysis of Parmales, the sister group of diatoms, reveals the evolutionary specialization of diatoms from phago-mixotrophs to photoautotrophs.</title>
        <authorList>
            <person name="Ban H."/>
            <person name="Sato S."/>
            <person name="Yoshikawa S."/>
            <person name="Yamada K."/>
            <person name="Nakamura Y."/>
            <person name="Ichinomiya M."/>
            <person name="Sato N."/>
            <person name="Blanc-Mathieu R."/>
            <person name="Endo H."/>
            <person name="Kuwata A."/>
            <person name="Ogata H."/>
        </authorList>
    </citation>
    <scope>NUCLEOTIDE SEQUENCE [LARGE SCALE GENOMIC DNA]</scope>
</reference>
<feature type="compositionally biased region" description="Basic and acidic residues" evidence="12">
    <location>
        <begin position="1416"/>
        <end position="1447"/>
    </location>
</feature>
<feature type="compositionally biased region" description="Gly residues" evidence="12">
    <location>
        <begin position="1542"/>
        <end position="1552"/>
    </location>
</feature>
<dbReference type="Proteomes" id="UP001165065">
    <property type="component" value="Unassembled WGS sequence"/>
</dbReference>
<dbReference type="InterPro" id="IPR019821">
    <property type="entry name" value="Kinesin_motor_CS"/>
</dbReference>
<feature type="compositionally biased region" description="Acidic residues" evidence="12">
    <location>
        <begin position="1496"/>
        <end position="1518"/>
    </location>
</feature>
<dbReference type="PANTHER" id="PTHR47968">
    <property type="entry name" value="CENTROMERE PROTEIN E"/>
    <property type="match status" value="1"/>
</dbReference>
<feature type="binding site" evidence="10">
    <location>
        <begin position="90"/>
        <end position="97"/>
    </location>
    <ligand>
        <name>ATP</name>
        <dbReference type="ChEBI" id="CHEBI:30616"/>
    </ligand>
</feature>
<dbReference type="InterPro" id="IPR027417">
    <property type="entry name" value="P-loop_NTPase"/>
</dbReference>
<dbReference type="InterPro" id="IPR000421">
    <property type="entry name" value="FA58C"/>
</dbReference>
<feature type="region of interest" description="Disordered" evidence="12">
    <location>
        <begin position="829"/>
        <end position="854"/>
    </location>
</feature>
<evidence type="ECO:0000313" key="15">
    <source>
        <dbReference type="EMBL" id="GMI38061.1"/>
    </source>
</evidence>
<dbReference type="PROSITE" id="PS01285">
    <property type="entry name" value="FA58C_1"/>
    <property type="match status" value="1"/>
</dbReference>
<dbReference type="PROSITE" id="PS50022">
    <property type="entry name" value="FA58C_3"/>
    <property type="match status" value="2"/>
</dbReference>
<dbReference type="SMART" id="SM00129">
    <property type="entry name" value="KISc"/>
    <property type="match status" value="1"/>
</dbReference>